<evidence type="ECO:0000256" key="2">
    <source>
        <dbReference type="ARBA" id="ARBA00007732"/>
    </source>
</evidence>
<proteinExistence type="inferred from homology"/>
<keyword evidence="8" id="KW-1185">Reference proteome</keyword>
<dbReference type="GO" id="GO:0006612">
    <property type="term" value="P:protein targeting to membrane"/>
    <property type="evidence" value="ECO:0007669"/>
    <property type="project" value="TreeGrafter"/>
</dbReference>
<keyword evidence="5" id="KW-0256">Endoplasmic reticulum</keyword>
<dbReference type="InterPro" id="IPR051371">
    <property type="entry name" value="Ras_palmitoyltransferase"/>
</dbReference>
<feature type="domain" description="Golgin subfamily A member 7/ERF4" evidence="7">
    <location>
        <begin position="18"/>
        <end position="129"/>
    </location>
</feature>
<evidence type="ECO:0000256" key="4">
    <source>
        <dbReference type="ARBA" id="ARBA00018463"/>
    </source>
</evidence>
<evidence type="ECO:0000259" key="7">
    <source>
        <dbReference type="Pfam" id="PF10256"/>
    </source>
</evidence>
<dbReference type="PANTHER" id="PTHR13254:SF0">
    <property type="entry name" value="GOLGIN SUBFAMILY A MEMBER 7_ERF4 DOMAIN-CONTAINING PROTEIN"/>
    <property type="match status" value="1"/>
</dbReference>
<accession>A0A7E4V071</accession>
<dbReference type="PANTHER" id="PTHR13254">
    <property type="entry name" value="GOLGI AUTOANTIGEN, GOLGIN SUBFAMILY A, 7"/>
    <property type="match status" value="1"/>
</dbReference>
<dbReference type="Proteomes" id="UP000492821">
    <property type="component" value="Unassembled WGS sequence"/>
</dbReference>
<evidence type="ECO:0000256" key="6">
    <source>
        <dbReference type="ARBA" id="ARBA00023136"/>
    </source>
</evidence>
<evidence type="ECO:0000256" key="1">
    <source>
        <dbReference type="ARBA" id="ARBA00004406"/>
    </source>
</evidence>
<sequence length="158" mass="18083">MEGCVQRQIALNECRKCYIQRDFSRGLEVRFSSDFPQELEDKIDPETWTNFINNLNAKYERAEEVSCGSVVESTISFLTCHVARLCYPTVWSRVLKQVATFIEERNRVVFIPNNIFVRDPVVKGLRVIEVSILDEFSAPPTSAANESSCITPMLTPRD</sequence>
<reference evidence="9" key="2">
    <citation type="submission" date="2020-10" db="UniProtKB">
        <authorList>
            <consortium name="WormBaseParasite"/>
        </authorList>
    </citation>
    <scope>IDENTIFICATION</scope>
</reference>
<dbReference type="GO" id="GO:0002178">
    <property type="term" value="C:palmitoyltransferase complex"/>
    <property type="evidence" value="ECO:0007669"/>
    <property type="project" value="TreeGrafter"/>
</dbReference>
<dbReference type="AlphaFoldDB" id="A0A7E4V071"/>
<name>A0A7E4V071_PANRE</name>
<evidence type="ECO:0000313" key="8">
    <source>
        <dbReference type="Proteomes" id="UP000492821"/>
    </source>
</evidence>
<evidence type="ECO:0000256" key="5">
    <source>
        <dbReference type="ARBA" id="ARBA00022824"/>
    </source>
</evidence>
<comment type="subcellular location">
    <subcellularLocation>
        <location evidence="1">Endoplasmic reticulum membrane</location>
        <topology evidence="1">Peripheral membrane protein</topology>
    </subcellularLocation>
</comment>
<comment type="subunit">
    <text evidence="3">Interacts with ERF2.</text>
</comment>
<comment type="similarity">
    <text evidence="2">Belongs to the ERF4 family.</text>
</comment>
<keyword evidence="6" id="KW-0472">Membrane</keyword>
<protein>
    <recommendedName>
        <fullName evidence="4">Ras modification protein ERF4</fullName>
    </recommendedName>
</protein>
<dbReference type="InterPro" id="IPR019383">
    <property type="entry name" value="Golgin_A_7/ERF4"/>
</dbReference>
<organism evidence="8 9">
    <name type="scientific">Panagrellus redivivus</name>
    <name type="common">Microworm</name>
    <dbReference type="NCBI Taxonomy" id="6233"/>
    <lineage>
        <taxon>Eukaryota</taxon>
        <taxon>Metazoa</taxon>
        <taxon>Ecdysozoa</taxon>
        <taxon>Nematoda</taxon>
        <taxon>Chromadorea</taxon>
        <taxon>Rhabditida</taxon>
        <taxon>Tylenchina</taxon>
        <taxon>Panagrolaimomorpha</taxon>
        <taxon>Panagrolaimoidea</taxon>
        <taxon>Panagrolaimidae</taxon>
        <taxon>Panagrellus</taxon>
    </lineage>
</organism>
<evidence type="ECO:0000313" key="9">
    <source>
        <dbReference type="WBParaSite" id="Pan_g14618.t1"/>
    </source>
</evidence>
<dbReference type="Pfam" id="PF10256">
    <property type="entry name" value="Erf4"/>
    <property type="match status" value="1"/>
</dbReference>
<dbReference type="GO" id="GO:0005789">
    <property type="term" value="C:endoplasmic reticulum membrane"/>
    <property type="evidence" value="ECO:0007669"/>
    <property type="project" value="UniProtKB-SubCell"/>
</dbReference>
<evidence type="ECO:0000256" key="3">
    <source>
        <dbReference type="ARBA" id="ARBA00011396"/>
    </source>
</evidence>
<reference evidence="8" key="1">
    <citation type="journal article" date="2013" name="Genetics">
        <title>The draft genome and transcriptome of Panagrellus redivivus are shaped by the harsh demands of a free-living lifestyle.</title>
        <authorList>
            <person name="Srinivasan J."/>
            <person name="Dillman A.R."/>
            <person name="Macchietto M.G."/>
            <person name="Heikkinen L."/>
            <person name="Lakso M."/>
            <person name="Fracchia K.M."/>
            <person name="Antoshechkin I."/>
            <person name="Mortazavi A."/>
            <person name="Wong G."/>
            <person name="Sternberg P.W."/>
        </authorList>
    </citation>
    <scope>NUCLEOTIDE SEQUENCE [LARGE SCALE GENOMIC DNA]</scope>
    <source>
        <strain evidence="8">MT8872</strain>
    </source>
</reference>
<dbReference type="WBParaSite" id="Pan_g14618.t1">
    <property type="protein sequence ID" value="Pan_g14618.t1"/>
    <property type="gene ID" value="Pan_g14618"/>
</dbReference>